<evidence type="ECO:0000313" key="2">
    <source>
        <dbReference type="Proteomes" id="UP000054845"/>
    </source>
</evidence>
<accession>A0A0P1BGZ7</accession>
<organism evidence="1 2">
    <name type="scientific">Ceraceosorus bombacis</name>
    <dbReference type="NCBI Taxonomy" id="401625"/>
    <lineage>
        <taxon>Eukaryota</taxon>
        <taxon>Fungi</taxon>
        <taxon>Dikarya</taxon>
        <taxon>Basidiomycota</taxon>
        <taxon>Ustilaginomycotina</taxon>
        <taxon>Exobasidiomycetes</taxon>
        <taxon>Ceraceosorales</taxon>
        <taxon>Ceraceosoraceae</taxon>
        <taxon>Ceraceosorus</taxon>
    </lineage>
</organism>
<dbReference type="EMBL" id="CCYA01000260">
    <property type="protein sequence ID" value="CEH15265.1"/>
    <property type="molecule type" value="Genomic_DNA"/>
</dbReference>
<dbReference type="SUPFAM" id="SSF51182">
    <property type="entry name" value="RmlC-like cupins"/>
    <property type="match status" value="1"/>
</dbReference>
<reference evidence="1 2" key="1">
    <citation type="submission" date="2014-09" db="EMBL/GenBank/DDBJ databases">
        <authorList>
            <person name="Magalhaes I.L.F."/>
            <person name="Oliveira U."/>
            <person name="Santos F.R."/>
            <person name="Vidigal T.H.D.A."/>
            <person name="Brescovit A.D."/>
            <person name="Santos A.J."/>
        </authorList>
    </citation>
    <scope>NUCLEOTIDE SEQUENCE [LARGE SCALE GENOMIC DNA]</scope>
</reference>
<dbReference type="Proteomes" id="UP000054845">
    <property type="component" value="Unassembled WGS sequence"/>
</dbReference>
<evidence type="ECO:0000313" key="1">
    <source>
        <dbReference type="EMBL" id="CEH15265.1"/>
    </source>
</evidence>
<dbReference type="PANTHER" id="PTHR36169:SF1">
    <property type="entry name" value="ACETATE KINASE EUTQ"/>
    <property type="match status" value="1"/>
</dbReference>
<keyword evidence="2" id="KW-1185">Reference proteome</keyword>
<proteinExistence type="predicted"/>
<name>A0A0P1BGZ7_9BASI</name>
<dbReference type="Gene3D" id="2.60.120.10">
    <property type="entry name" value="Jelly Rolls"/>
    <property type="match status" value="1"/>
</dbReference>
<dbReference type="InterPro" id="IPR010424">
    <property type="entry name" value="EutQ"/>
</dbReference>
<protein>
    <submittedName>
        <fullName evidence="1">RmlC-like jelly roll fold</fullName>
    </submittedName>
</protein>
<dbReference type="InterPro" id="IPR011051">
    <property type="entry name" value="RmlC_Cupin_sf"/>
</dbReference>
<dbReference type="InterPro" id="IPR014710">
    <property type="entry name" value="RmlC-like_jellyroll"/>
</dbReference>
<dbReference type="PANTHER" id="PTHR36169">
    <property type="entry name" value="ETHANOLAMINE UTILIZATION PROTEIN EUTQ"/>
    <property type="match status" value="1"/>
</dbReference>
<sequence>MALVQLLDTFLTTPEGKEKIPEFQQSNSQLMDVTHSPKVSEHQVMGFFRIRKGEPLHYKYTYNELKYVISGSIIVKDKTTGITHHAKAGNVFNFSIGADVEFTSEDEGLAVFSGQRDPL</sequence>
<dbReference type="AlphaFoldDB" id="A0A0P1BGZ7"/>
<dbReference type="OrthoDB" id="3346152at2759"/>